<sequence>MAQPQPTAVQPLPPEIVLAIVKTALECLEYVRLLPWRRYNDEIRLELNRLRRISRHWDNVITGCPTLWRDILMNLRNKDTTLALEAEYHRFRLCVERCNDLPRNLHLVSPGVQEWRVGYSSGSSVESISDTEDDSDGDSEGSSVCDNLGYIERRGLASLILSFAKWGHIHVVLENYVTFAWNILCRQSYPHKTWEWLEALTLESEEMIDLPESGRIHCSDIILVAENFPALRQVALNLTQYSVDPWNFLWGQLTKLTLENFVDRFGTYLNILGQCKVLEEFHLTVGEAYELWNEAPIVEQSPLAITLPYLRNLSLKIEVSSDIVEEFINRLTLPALERFILAYRQSSRRHRNDQDPFISPLLDLVRRSQCSLLHLSLESFLEVDEALFAQLLLSSPSLQCLLFAGVRTSLNFLDSISPISLPTFQQIEITNRGCDPDEEVINRFAKWAVCWVKGAGLDDEEVLSRRKEVISALYQHVATLKDIGGEVMLPGHGFPEPMGIEALKDEGWNVDVVYWAPRW</sequence>
<feature type="compositionally biased region" description="Acidic residues" evidence="1">
    <location>
        <begin position="129"/>
        <end position="139"/>
    </location>
</feature>
<evidence type="ECO:0000313" key="2">
    <source>
        <dbReference type="EMBL" id="KAF6744211.1"/>
    </source>
</evidence>
<protein>
    <recommendedName>
        <fullName evidence="4">F-box domain-containing protein</fullName>
    </recommendedName>
</protein>
<feature type="region of interest" description="Disordered" evidence="1">
    <location>
        <begin position="123"/>
        <end position="142"/>
    </location>
</feature>
<evidence type="ECO:0000256" key="1">
    <source>
        <dbReference type="SAM" id="MobiDB-lite"/>
    </source>
</evidence>
<evidence type="ECO:0000313" key="3">
    <source>
        <dbReference type="Proteomes" id="UP000521943"/>
    </source>
</evidence>
<accession>A0A8H6HEB1</accession>
<proteinExistence type="predicted"/>
<gene>
    <name evidence="2" type="ORF">DFP72DRAFT_929883</name>
</gene>
<comment type="caution">
    <text evidence="2">The sequence shown here is derived from an EMBL/GenBank/DDBJ whole genome shotgun (WGS) entry which is preliminary data.</text>
</comment>
<dbReference type="EMBL" id="JACGCI010000125">
    <property type="protein sequence ID" value="KAF6744211.1"/>
    <property type="molecule type" value="Genomic_DNA"/>
</dbReference>
<dbReference type="AlphaFoldDB" id="A0A8H6HEB1"/>
<dbReference type="Proteomes" id="UP000521943">
    <property type="component" value="Unassembled WGS sequence"/>
</dbReference>
<name>A0A8H6HEB1_9AGAR</name>
<organism evidence="2 3">
    <name type="scientific">Ephemerocybe angulata</name>
    <dbReference type="NCBI Taxonomy" id="980116"/>
    <lineage>
        <taxon>Eukaryota</taxon>
        <taxon>Fungi</taxon>
        <taxon>Dikarya</taxon>
        <taxon>Basidiomycota</taxon>
        <taxon>Agaricomycotina</taxon>
        <taxon>Agaricomycetes</taxon>
        <taxon>Agaricomycetidae</taxon>
        <taxon>Agaricales</taxon>
        <taxon>Agaricineae</taxon>
        <taxon>Psathyrellaceae</taxon>
        <taxon>Ephemerocybe</taxon>
    </lineage>
</organism>
<evidence type="ECO:0008006" key="4">
    <source>
        <dbReference type="Google" id="ProtNLM"/>
    </source>
</evidence>
<dbReference type="OrthoDB" id="10292940at2759"/>
<keyword evidence="3" id="KW-1185">Reference proteome</keyword>
<reference evidence="2 3" key="1">
    <citation type="submission" date="2020-07" db="EMBL/GenBank/DDBJ databases">
        <title>Comparative genomics of pyrophilous fungi reveals a link between fire events and developmental genes.</title>
        <authorList>
            <consortium name="DOE Joint Genome Institute"/>
            <person name="Steindorff A.S."/>
            <person name="Carver A."/>
            <person name="Calhoun S."/>
            <person name="Stillman K."/>
            <person name="Liu H."/>
            <person name="Lipzen A."/>
            <person name="Pangilinan J."/>
            <person name="Labutti K."/>
            <person name="Bruns T.D."/>
            <person name="Grigoriev I.V."/>
        </authorList>
    </citation>
    <scope>NUCLEOTIDE SEQUENCE [LARGE SCALE GENOMIC DNA]</scope>
    <source>
        <strain evidence="2 3">CBS 144469</strain>
    </source>
</reference>